<evidence type="ECO:0000313" key="1">
    <source>
        <dbReference type="EMBL" id="TGJ78585.1"/>
    </source>
</evidence>
<sequence>MERIVRSVSIDLQRYDVVFPSTVDEEEHRLGLKHEKTDLSDYLERANRALVGFALPGSIDSLLSDTNGFRRGEAQKARQCFVMVPDQDLVYVADPLHPELSLQLWKSTWCKKVQRLAILICDCSTGVEWYGADLPDKAKELWPDGPALFEETELKEIMLVVRPRVNPRRVGCESSLSLPRDSYGFVGYGTAGLGSCMFSSMDKDFIDEMFKACEYQLESMFPRNLGREIKISRVVDIDCESVGLTNLEGGGSIYQRSRRS</sequence>
<reference evidence="1 2" key="1">
    <citation type="submission" date="2019-03" db="EMBL/GenBank/DDBJ databases">
        <title>Draft genome sequence of Xylaria hypoxylon DSM 108379, a ubiquitous saprotrophic-parasitic fungi on hardwood.</title>
        <authorList>
            <person name="Buettner E."/>
            <person name="Leonhardt S."/>
            <person name="Gebauer A.M."/>
            <person name="Liers C."/>
            <person name="Hofrichter M."/>
            <person name="Kellner H."/>
        </authorList>
    </citation>
    <scope>NUCLEOTIDE SEQUENCE [LARGE SCALE GENOMIC DNA]</scope>
    <source>
        <strain evidence="1 2">DSM 108379</strain>
    </source>
</reference>
<dbReference type="Proteomes" id="UP000297716">
    <property type="component" value="Unassembled WGS sequence"/>
</dbReference>
<proteinExistence type="predicted"/>
<protein>
    <submittedName>
        <fullName evidence="1">Uncharacterized protein</fullName>
    </submittedName>
</protein>
<gene>
    <name evidence="1" type="ORF">E0Z10_g10178</name>
</gene>
<name>A0A4Z0YH59_9PEZI</name>
<dbReference type="EMBL" id="SKBN01000372">
    <property type="protein sequence ID" value="TGJ78585.1"/>
    <property type="molecule type" value="Genomic_DNA"/>
</dbReference>
<dbReference type="AlphaFoldDB" id="A0A4Z0YH59"/>
<organism evidence="1 2">
    <name type="scientific">Xylaria hypoxylon</name>
    <dbReference type="NCBI Taxonomy" id="37992"/>
    <lineage>
        <taxon>Eukaryota</taxon>
        <taxon>Fungi</taxon>
        <taxon>Dikarya</taxon>
        <taxon>Ascomycota</taxon>
        <taxon>Pezizomycotina</taxon>
        <taxon>Sordariomycetes</taxon>
        <taxon>Xylariomycetidae</taxon>
        <taxon>Xylariales</taxon>
        <taxon>Xylariaceae</taxon>
        <taxon>Xylaria</taxon>
    </lineage>
</organism>
<dbReference type="OrthoDB" id="4773645at2759"/>
<keyword evidence="2" id="KW-1185">Reference proteome</keyword>
<evidence type="ECO:0000313" key="2">
    <source>
        <dbReference type="Proteomes" id="UP000297716"/>
    </source>
</evidence>
<comment type="caution">
    <text evidence="1">The sequence shown here is derived from an EMBL/GenBank/DDBJ whole genome shotgun (WGS) entry which is preliminary data.</text>
</comment>
<accession>A0A4Z0YH59</accession>